<reference evidence="2 3" key="1">
    <citation type="submission" date="2020-11" db="EMBL/GenBank/DDBJ databases">
        <title>Draft genome sequencing of a Lachnospiraceae strain isolated from anoxic soil subjected to BSD treatment.</title>
        <authorList>
            <person name="Uek A."/>
            <person name="Tonouchi A."/>
        </authorList>
    </citation>
    <scope>NUCLEOTIDE SEQUENCE [LARGE SCALE GENOMIC DNA]</scope>
    <source>
        <strain evidence="2 3">TB5</strain>
    </source>
</reference>
<feature type="transmembrane region" description="Helical" evidence="1">
    <location>
        <begin position="147"/>
        <end position="167"/>
    </location>
</feature>
<feature type="transmembrane region" description="Helical" evidence="1">
    <location>
        <begin position="78"/>
        <end position="104"/>
    </location>
</feature>
<feature type="transmembrane region" description="Helical" evidence="1">
    <location>
        <begin position="179"/>
        <end position="203"/>
    </location>
</feature>
<dbReference type="EMBL" id="AP024169">
    <property type="protein sequence ID" value="BCN28862.1"/>
    <property type="molecule type" value="Genomic_DNA"/>
</dbReference>
<feature type="transmembrane region" description="Helical" evidence="1">
    <location>
        <begin position="15"/>
        <end position="32"/>
    </location>
</feature>
<dbReference type="Proteomes" id="UP000595897">
    <property type="component" value="Chromosome"/>
</dbReference>
<dbReference type="Pfam" id="PF13346">
    <property type="entry name" value="ABC2_membrane_5"/>
    <property type="match status" value="1"/>
</dbReference>
<evidence type="ECO:0000313" key="2">
    <source>
        <dbReference type="EMBL" id="BCN28862.1"/>
    </source>
</evidence>
<keyword evidence="1" id="KW-1133">Transmembrane helix</keyword>
<evidence type="ECO:0000313" key="3">
    <source>
        <dbReference type="Proteomes" id="UP000595897"/>
    </source>
</evidence>
<dbReference type="RefSeq" id="WP_271714168.1">
    <property type="nucleotide sequence ID" value="NZ_AP024169.1"/>
</dbReference>
<protein>
    <submittedName>
        <fullName evidence="2">Transporter</fullName>
    </submittedName>
</protein>
<evidence type="ECO:0000256" key="1">
    <source>
        <dbReference type="SAM" id="Phobius"/>
    </source>
</evidence>
<dbReference type="AlphaFoldDB" id="A0A7R7EI40"/>
<keyword evidence="3" id="KW-1185">Reference proteome</keyword>
<keyword evidence="1" id="KW-0472">Membrane</keyword>
<feature type="transmembrane region" description="Helical" evidence="1">
    <location>
        <begin position="38"/>
        <end position="57"/>
    </location>
</feature>
<proteinExistence type="predicted"/>
<sequence length="208" mass="23469">MLGLIFKDVLVNRKYLRNLLLLVVFYFIFGLFTNNIMFASYMIIFLGTFIVFATFSYDDLAKWDSYALSLPITRSEIVLSKYILAIGCSAIGSVFSLITSALYKVSKHQAFVFEDYLSIGVSFEVCIVILSLMTPIILKVGMEKARLALFVIFGIPAILVVLLVNNLHMQIPSEATIRFYISLTPIATILIFIASIALSIFIYNRKEI</sequence>
<keyword evidence="1" id="KW-0812">Transmembrane</keyword>
<organism evidence="2 3">
    <name type="scientific">Anaeromicropila herbilytica</name>
    <dbReference type="NCBI Taxonomy" id="2785025"/>
    <lineage>
        <taxon>Bacteria</taxon>
        <taxon>Bacillati</taxon>
        <taxon>Bacillota</taxon>
        <taxon>Clostridia</taxon>
        <taxon>Lachnospirales</taxon>
        <taxon>Lachnospiraceae</taxon>
        <taxon>Anaeromicropila</taxon>
    </lineage>
</organism>
<dbReference type="KEGG" id="ahb:bsdtb5_01570"/>
<accession>A0A7R7EI40</accession>
<gene>
    <name evidence="2" type="ORF">bsdtb5_01570</name>
</gene>
<dbReference type="InterPro" id="IPR025699">
    <property type="entry name" value="ABC2_memb-like"/>
</dbReference>
<dbReference type="PANTHER" id="PTHR41309">
    <property type="entry name" value="MEMBRANE PROTEIN-RELATED"/>
    <property type="match status" value="1"/>
</dbReference>
<feature type="transmembrane region" description="Helical" evidence="1">
    <location>
        <begin position="116"/>
        <end position="138"/>
    </location>
</feature>
<dbReference type="PANTHER" id="PTHR41309:SF2">
    <property type="entry name" value="MEMBRANE PROTEIN"/>
    <property type="match status" value="1"/>
</dbReference>
<name>A0A7R7EI40_9FIRM</name>